<evidence type="ECO:0000313" key="2">
    <source>
        <dbReference type="EMBL" id="QFT27807.1"/>
    </source>
</evidence>
<gene>
    <name evidence="2" type="ORF">FIV01_15570</name>
</gene>
<name>A0A5P9CPT9_9VIBR</name>
<geneLocation type="plasmid" evidence="3">
    <name>pthaf100_a</name>
</geneLocation>
<proteinExistence type="predicted"/>
<feature type="coiled-coil region" evidence="1">
    <location>
        <begin position="99"/>
        <end position="143"/>
    </location>
</feature>
<sequence>MVASSLFTNNIAINNIVLNFRAKVCNSTSSAIELGKKTGDFSLAQNILKVKQDSNTKKSIAAHTFRIQAENKSDNLGKRYQKFGYGHHDTKTYGVSKHQHNLMVRINSANDTLKKAEAKVTKYEERQAQLQNKEQELFKAQFEKAHNISHWD</sequence>
<organism evidence="2 3">
    <name type="scientific">Vibrio aquimaris</name>
    <dbReference type="NCBI Taxonomy" id="2587862"/>
    <lineage>
        <taxon>Bacteria</taxon>
        <taxon>Pseudomonadati</taxon>
        <taxon>Pseudomonadota</taxon>
        <taxon>Gammaproteobacteria</taxon>
        <taxon>Vibrionales</taxon>
        <taxon>Vibrionaceae</taxon>
        <taxon>Vibrio</taxon>
    </lineage>
</organism>
<keyword evidence="2" id="KW-0614">Plasmid</keyword>
<reference evidence="2 3" key="1">
    <citation type="submission" date="2019-10" db="EMBL/GenBank/DDBJ databases">
        <title>Complete genome sequence of Vibrio sp. strain THAF100, isolated from non-filtered water from the water column of tank 6 of a marine aquarium containing stony-coral fragments. Water maintained at 26 degree C.</title>
        <authorList>
            <person name="Ruckert C."/>
            <person name="Franco A."/>
            <person name="Kalinowski J."/>
            <person name="Glaeser S."/>
        </authorList>
    </citation>
    <scope>NUCLEOTIDE SEQUENCE [LARGE SCALE GENOMIC DNA]</scope>
    <source>
        <strain evidence="2 3">THAF100</strain>
        <plasmid evidence="3">pthaf100_a</plasmid>
    </source>
</reference>
<dbReference type="EMBL" id="CP045351">
    <property type="protein sequence ID" value="QFT27807.1"/>
    <property type="molecule type" value="Genomic_DNA"/>
</dbReference>
<accession>A0A5P9CPT9</accession>
<evidence type="ECO:0000256" key="1">
    <source>
        <dbReference type="SAM" id="Coils"/>
    </source>
</evidence>
<dbReference type="KEGG" id="vaq:FIV01_15570"/>
<evidence type="ECO:0000313" key="3">
    <source>
        <dbReference type="Proteomes" id="UP000326936"/>
    </source>
</evidence>
<keyword evidence="3" id="KW-1185">Reference proteome</keyword>
<dbReference type="Proteomes" id="UP000326936">
    <property type="component" value="Plasmid pTHAF100_a"/>
</dbReference>
<dbReference type="AlphaFoldDB" id="A0A5P9CPT9"/>
<protein>
    <submittedName>
        <fullName evidence="2">Uncharacterized protein</fullName>
    </submittedName>
</protein>
<keyword evidence="1" id="KW-0175">Coiled coil</keyword>